<comment type="similarity">
    <text evidence="1 4">Belongs to the pseudouridine synthase RsuA family.</text>
</comment>
<dbReference type="Pfam" id="PF00849">
    <property type="entry name" value="PseudoU_synth_2"/>
    <property type="match status" value="1"/>
</dbReference>
<dbReference type="PANTHER" id="PTHR47683:SF2">
    <property type="entry name" value="RNA-BINDING S4 DOMAIN-CONTAINING PROTEIN"/>
    <property type="match status" value="1"/>
</dbReference>
<evidence type="ECO:0000313" key="7">
    <source>
        <dbReference type="Proteomes" id="UP000230557"/>
    </source>
</evidence>
<dbReference type="CDD" id="cd00165">
    <property type="entry name" value="S4"/>
    <property type="match status" value="1"/>
</dbReference>
<dbReference type="SMART" id="SM00363">
    <property type="entry name" value="S4"/>
    <property type="match status" value="1"/>
</dbReference>
<dbReference type="Pfam" id="PF01479">
    <property type="entry name" value="S4"/>
    <property type="match status" value="1"/>
</dbReference>
<evidence type="ECO:0000256" key="1">
    <source>
        <dbReference type="ARBA" id="ARBA00008348"/>
    </source>
</evidence>
<keyword evidence="3" id="KW-0694">RNA-binding</keyword>
<dbReference type="EMBL" id="PFAJ01000046">
    <property type="protein sequence ID" value="PIR97052.1"/>
    <property type="molecule type" value="Genomic_DNA"/>
</dbReference>
<evidence type="ECO:0000256" key="3">
    <source>
        <dbReference type="PROSITE-ProRule" id="PRU00182"/>
    </source>
</evidence>
<dbReference type="Gene3D" id="3.30.70.580">
    <property type="entry name" value="Pseudouridine synthase I, catalytic domain, N-terminal subdomain"/>
    <property type="match status" value="1"/>
</dbReference>
<name>A0A2H0VD73_9BACT</name>
<dbReference type="InterPro" id="IPR000748">
    <property type="entry name" value="PsdUridine_synth_RsuA/RluB/E/F"/>
</dbReference>
<evidence type="ECO:0000256" key="2">
    <source>
        <dbReference type="ARBA" id="ARBA00023235"/>
    </source>
</evidence>
<reference evidence="7" key="1">
    <citation type="submission" date="2017-09" db="EMBL/GenBank/DDBJ databases">
        <title>Depth-based differentiation of microbial function through sediment-hosted aquifers and enrichment of novel symbionts in the deep terrestrial subsurface.</title>
        <authorList>
            <person name="Probst A.J."/>
            <person name="Ladd B."/>
            <person name="Jarett J.K."/>
            <person name="Geller-Mcgrath D.E."/>
            <person name="Sieber C.M.K."/>
            <person name="Emerson J.B."/>
            <person name="Anantharaman K."/>
            <person name="Thomas B.C."/>
            <person name="Malmstrom R."/>
            <person name="Stieglmeier M."/>
            <person name="Klingl A."/>
            <person name="Woyke T."/>
            <person name="Ryan C.M."/>
            <person name="Banfield J.F."/>
        </authorList>
    </citation>
    <scope>NUCLEOTIDE SEQUENCE [LARGE SCALE GENOMIC DNA]</scope>
</reference>
<dbReference type="PROSITE" id="PS01149">
    <property type="entry name" value="PSI_RSU"/>
    <property type="match status" value="1"/>
</dbReference>
<dbReference type="InterPro" id="IPR036986">
    <property type="entry name" value="S4_RNA-bd_sf"/>
</dbReference>
<dbReference type="InterPro" id="IPR020094">
    <property type="entry name" value="TruA/RsuA/RluB/E/F_N"/>
</dbReference>
<accession>A0A2H0VD73</accession>
<dbReference type="InterPro" id="IPR018496">
    <property type="entry name" value="PsdUridine_synth_RsuA/RluB_CS"/>
</dbReference>
<gene>
    <name evidence="6" type="ORF">COT91_03475</name>
</gene>
<dbReference type="Gene3D" id="3.10.290.10">
    <property type="entry name" value="RNA-binding S4 domain"/>
    <property type="match status" value="1"/>
</dbReference>
<proteinExistence type="inferred from homology"/>
<dbReference type="Proteomes" id="UP000230557">
    <property type="component" value="Unassembled WGS sequence"/>
</dbReference>
<dbReference type="EC" id="5.4.99.-" evidence="4"/>
<evidence type="ECO:0000259" key="5">
    <source>
        <dbReference type="SMART" id="SM00363"/>
    </source>
</evidence>
<evidence type="ECO:0000256" key="4">
    <source>
        <dbReference type="RuleBase" id="RU003887"/>
    </source>
</evidence>
<dbReference type="InterPro" id="IPR002942">
    <property type="entry name" value="S4_RNA-bd"/>
</dbReference>
<dbReference type="PROSITE" id="PS50889">
    <property type="entry name" value="S4"/>
    <property type="match status" value="1"/>
</dbReference>
<dbReference type="FunFam" id="3.10.290.10:FF:000003">
    <property type="entry name" value="Pseudouridine synthase"/>
    <property type="match status" value="1"/>
</dbReference>
<dbReference type="InterPro" id="IPR042092">
    <property type="entry name" value="PsdUridine_s_RsuA/RluB/E/F_cat"/>
</dbReference>
<dbReference type="SUPFAM" id="SSF55174">
    <property type="entry name" value="Alpha-L RNA-binding motif"/>
    <property type="match status" value="1"/>
</dbReference>
<dbReference type="NCBIfam" id="TIGR00093">
    <property type="entry name" value="pseudouridine synthase"/>
    <property type="match status" value="1"/>
</dbReference>
<dbReference type="AlphaFoldDB" id="A0A2H0VD73"/>
<organism evidence="6 7">
    <name type="scientific">Candidatus Doudnabacteria bacterium CG10_big_fil_rev_8_21_14_0_10_41_10</name>
    <dbReference type="NCBI Taxonomy" id="1974551"/>
    <lineage>
        <taxon>Bacteria</taxon>
        <taxon>Candidatus Doudnaibacteriota</taxon>
    </lineage>
</organism>
<sequence length="229" mass="26183">MEERLQKFLNRAGVASRRKAEKFISAGEVLVNGKKARLGIKVDPEVDEVKVFGKVVKSPEKFLYIAFNKPLGCVTSRKSQEGKQTVYHFLPRSLKDKVWTVGRLDFNTEGLLILTNDGELTQRMTHPSFDHEKEYEAVAHAAPTESQISKLEQGVRLGNEKTRPCKVKANNKKVFITLQEGKYRQVRRMFSVVGLELIRLKRVRMGDYELPKNLKPGEHLYITKEELGV</sequence>
<protein>
    <recommendedName>
        <fullName evidence="4">Pseudouridine synthase</fullName>
        <ecNumber evidence="4">5.4.99.-</ecNumber>
    </recommendedName>
</protein>
<dbReference type="InterPro" id="IPR020103">
    <property type="entry name" value="PsdUridine_synth_cat_dom_sf"/>
</dbReference>
<keyword evidence="2 4" id="KW-0413">Isomerase</keyword>
<comment type="caution">
    <text evidence="6">The sequence shown here is derived from an EMBL/GenBank/DDBJ whole genome shotgun (WGS) entry which is preliminary data.</text>
</comment>
<dbReference type="PANTHER" id="PTHR47683">
    <property type="entry name" value="PSEUDOURIDINE SYNTHASE FAMILY PROTEIN-RELATED"/>
    <property type="match status" value="1"/>
</dbReference>
<dbReference type="GO" id="GO:0003723">
    <property type="term" value="F:RNA binding"/>
    <property type="evidence" value="ECO:0007669"/>
    <property type="project" value="UniProtKB-KW"/>
</dbReference>
<feature type="domain" description="RNA-binding S4" evidence="5">
    <location>
        <begin position="3"/>
        <end position="65"/>
    </location>
</feature>
<dbReference type="GO" id="GO:0000455">
    <property type="term" value="P:enzyme-directed rRNA pseudouridine synthesis"/>
    <property type="evidence" value="ECO:0007669"/>
    <property type="project" value="UniProtKB-ARBA"/>
</dbReference>
<dbReference type="InterPro" id="IPR006145">
    <property type="entry name" value="PsdUridine_synth_RsuA/RluA"/>
</dbReference>
<dbReference type="Gene3D" id="3.30.70.1560">
    <property type="entry name" value="Alpha-L RNA-binding motif"/>
    <property type="match status" value="1"/>
</dbReference>
<dbReference type="InterPro" id="IPR050343">
    <property type="entry name" value="RsuA_PseudoU_synthase"/>
</dbReference>
<evidence type="ECO:0000313" key="6">
    <source>
        <dbReference type="EMBL" id="PIR97052.1"/>
    </source>
</evidence>
<dbReference type="SUPFAM" id="SSF55120">
    <property type="entry name" value="Pseudouridine synthase"/>
    <property type="match status" value="1"/>
</dbReference>
<dbReference type="GO" id="GO:0120159">
    <property type="term" value="F:rRNA pseudouridine synthase activity"/>
    <property type="evidence" value="ECO:0007669"/>
    <property type="project" value="UniProtKB-ARBA"/>
</dbReference>